<feature type="region of interest" description="Disordered" evidence="1">
    <location>
        <begin position="1"/>
        <end position="32"/>
    </location>
</feature>
<evidence type="ECO:0000256" key="1">
    <source>
        <dbReference type="SAM" id="MobiDB-lite"/>
    </source>
</evidence>
<protein>
    <submittedName>
        <fullName evidence="2">Uncharacterized protein</fullName>
    </submittedName>
</protein>
<dbReference type="AlphaFoldDB" id="B3TB68"/>
<accession>B3TB68</accession>
<evidence type="ECO:0000313" key="2">
    <source>
        <dbReference type="EMBL" id="ABZ09827.1"/>
    </source>
</evidence>
<sequence length="92" mass="9970">MSRRICTVSPPLSAPSLSRPAVVGPPQPGLDNQLRQVLPIHKHPSDDAAGKFPEPHIHELHVLAQGRLGEVPRLDGLVGDGITLTRQDNTHR</sequence>
<proteinExistence type="predicted"/>
<gene>
    <name evidence="2" type="ORF">ALOHA_HF4000APKG8L7ctg1g2</name>
</gene>
<dbReference type="EMBL" id="EU016659">
    <property type="protein sequence ID" value="ABZ09827.1"/>
    <property type="molecule type" value="Genomic_DNA"/>
</dbReference>
<name>B3TB68_9ZZZZ</name>
<reference evidence="2" key="1">
    <citation type="journal article" date="2008" name="ISME J.">
        <title>Genomic patterns of recombination, clonal divergence and environment in marine microbial populations.</title>
        <authorList>
            <person name="Konstantinidis K.T."/>
            <person name="Delong E.F."/>
        </authorList>
    </citation>
    <scope>NUCLEOTIDE SEQUENCE</scope>
</reference>
<feature type="compositionally biased region" description="Low complexity" evidence="1">
    <location>
        <begin position="9"/>
        <end position="21"/>
    </location>
</feature>
<organism evidence="2">
    <name type="scientific">uncultured marine microorganism HF4000_APKG8L7</name>
    <dbReference type="NCBI Taxonomy" id="455556"/>
    <lineage>
        <taxon>unclassified sequences</taxon>
        <taxon>environmental samples</taxon>
    </lineage>
</organism>